<feature type="repeat" description="WD" evidence="3">
    <location>
        <begin position="107"/>
        <end position="144"/>
    </location>
</feature>
<evidence type="ECO:0000256" key="2">
    <source>
        <dbReference type="ARBA" id="ARBA00022737"/>
    </source>
</evidence>
<dbReference type="STRING" id="1314781.A0A165H8G7"/>
<dbReference type="InterPro" id="IPR036322">
    <property type="entry name" value="WD40_repeat_dom_sf"/>
</dbReference>
<dbReference type="Proteomes" id="UP000077266">
    <property type="component" value="Unassembled WGS sequence"/>
</dbReference>
<dbReference type="SMART" id="SM00320">
    <property type="entry name" value="WD40"/>
    <property type="match status" value="2"/>
</dbReference>
<dbReference type="InParanoid" id="A0A165H8G7"/>
<keyword evidence="2" id="KW-0677">Repeat</keyword>
<name>A0A165H8G7_EXIGL</name>
<sequence length="341" mass="35844">MSSLQYVYNHGTVVNALQCYDDLVAVGGAHTLSVLQVDNTGWVEVASFFLGTPVVALAFSPSTISPTQDKTNWTVQLAVACADGHIRRLTQTASEALPDIALVSDGASTHHGPVTSLAFSGASAGRYLASASLDRTLLVWDLESLPAPCSPYPTQFAHPLLSVSSHPKMAEFVVADDAGSVFLFDWANTGRAPVQLVDPRALADARTGARAGIGSAAWKPTDRDCVGATFGSRWVIWHLSHGGAGGGKPVLSGNGFLEGGHRLRWSPSDPNLFAISTLSPAQGATIQIFNTSFPGAAPSVVALDRRPNRVHDFDFLAGLGLAVAVGRRVHFVPLTQEVAAI</sequence>
<dbReference type="SUPFAM" id="SSF50978">
    <property type="entry name" value="WD40 repeat-like"/>
    <property type="match status" value="1"/>
</dbReference>
<dbReference type="OrthoDB" id="340259at2759"/>
<organism evidence="4 5">
    <name type="scientific">Exidia glandulosa HHB12029</name>
    <dbReference type="NCBI Taxonomy" id="1314781"/>
    <lineage>
        <taxon>Eukaryota</taxon>
        <taxon>Fungi</taxon>
        <taxon>Dikarya</taxon>
        <taxon>Basidiomycota</taxon>
        <taxon>Agaricomycotina</taxon>
        <taxon>Agaricomycetes</taxon>
        <taxon>Auriculariales</taxon>
        <taxon>Exidiaceae</taxon>
        <taxon>Exidia</taxon>
    </lineage>
</organism>
<gene>
    <name evidence="4" type="ORF">EXIGLDRAFT_615439</name>
</gene>
<dbReference type="GO" id="GO:0031080">
    <property type="term" value="C:nuclear pore outer ring"/>
    <property type="evidence" value="ECO:0007669"/>
    <property type="project" value="InterPro"/>
</dbReference>
<dbReference type="PROSITE" id="PS50082">
    <property type="entry name" value="WD_REPEATS_2"/>
    <property type="match status" value="1"/>
</dbReference>
<dbReference type="PANTHER" id="PTHR22806:SF0">
    <property type="entry name" value="NUCLEOPORIN NUP37"/>
    <property type="match status" value="1"/>
</dbReference>
<dbReference type="InterPro" id="IPR001680">
    <property type="entry name" value="WD40_rpt"/>
</dbReference>
<dbReference type="InterPro" id="IPR037626">
    <property type="entry name" value="NUP37"/>
</dbReference>
<evidence type="ECO:0000256" key="3">
    <source>
        <dbReference type="PROSITE-ProRule" id="PRU00221"/>
    </source>
</evidence>
<evidence type="ECO:0000313" key="5">
    <source>
        <dbReference type="Proteomes" id="UP000077266"/>
    </source>
</evidence>
<dbReference type="InterPro" id="IPR019775">
    <property type="entry name" value="WD40_repeat_CS"/>
</dbReference>
<keyword evidence="1 3" id="KW-0853">WD repeat</keyword>
<evidence type="ECO:0000313" key="4">
    <source>
        <dbReference type="EMBL" id="KZV91601.1"/>
    </source>
</evidence>
<proteinExistence type="predicted"/>
<protein>
    <submittedName>
        <fullName evidence="4">WD40 repeat-like protein</fullName>
    </submittedName>
</protein>
<accession>A0A165H8G7</accession>
<dbReference type="AlphaFoldDB" id="A0A165H8G7"/>
<dbReference type="PROSITE" id="PS50294">
    <property type="entry name" value="WD_REPEATS_REGION"/>
    <property type="match status" value="1"/>
</dbReference>
<dbReference type="InterPro" id="IPR015943">
    <property type="entry name" value="WD40/YVTN_repeat-like_dom_sf"/>
</dbReference>
<evidence type="ECO:0000256" key="1">
    <source>
        <dbReference type="ARBA" id="ARBA00022574"/>
    </source>
</evidence>
<dbReference type="Gene3D" id="2.130.10.10">
    <property type="entry name" value="YVTN repeat-like/Quinoprotein amine dehydrogenase"/>
    <property type="match status" value="1"/>
</dbReference>
<keyword evidence="5" id="KW-1185">Reference proteome</keyword>
<dbReference type="PANTHER" id="PTHR22806">
    <property type="entry name" value="NUCLEOPORIN NUP37 P37 -RELATED"/>
    <property type="match status" value="1"/>
</dbReference>
<dbReference type="PROSITE" id="PS00678">
    <property type="entry name" value="WD_REPEATS_1"/>
    <property type="match status" value="1"/>
</dbReference>
<dbReference type="EMBL" id="KV426024">
    <property type="protein sequence ID" value="KZV91601.1"/>
    <property type="molecule type" value="Genomic_DNA"/>
</dbReference>
<reference evidence="4 5" key="1">
    <citation type="journal article" date="2016" name="Mol. Biol. Evol.">
        <title>Comparative Genomics of Early-Diverging Mushroom-Forming Fungi Provides Insights into the Origins of Lignocellulose Decay Capabilities.</title>
        <authorList>
            <person name="Nagy L.G."/>
            <person name="Riley R."/>
            <person name="Tritt A."/>
            <person name="Adam C."/>
            <person name="Daum C."/>
            <person name="Floudas D."/>
            <person name="Sun H."/>
            <person name="Yadav J.S."/>
            <person name="Pangilinan J."/>
            <person name="Larsson K.H."/>
            <person name="Matsuura K."/>
            <person name="Barry K."/>
            <person name="Labutti K."/>
            <person name="Kuo R."/>
            <person name="Ohm R.A."/>
            <person name="Bhattacharya S.S."/>
            <person name="Shirouzu T."/>
            <person name="Yoshinaga Y."/>
            <person name="Martin F.M."/>
            <person name="Grigoriev I.V."/>
            <person name="Hibbett D.S."/>
        </authorList>
    </citation>
    <scope>NUCLEOTIDE SEQUENCE [LARGE SCALE GENOMIC DNA]</scope>
    <source>
        <strain evidence="4 5">HHB12029</strain>
    </source>
</reference>